<organism evidence="4 5">
    <name type="scientific">Aureimonas ureilytica</name>
    <dbReference type="NCBI Taxonomy" id="401562"/>
    <lineage>
        <taxon>Bacteria</taxon>
        <taxon>Pseudomonadati</taxon>
        <taxon>Pseudomonadota</taxon>
        <taxon>Alphaproteobacteria</taxon>
        <taxon>Hyphomicrobiales</taxon>
        <taxon>Aurantimonadaceae</taxon>
        <taxon>Aureimonas</taxon>
    </lineage>
</organism>
<evidence type="ECO:0000313" key="5">
    <source>
        <dbReference type="Proteomes" id="UP000078272"/>
    </source>
</evidence>
<evidence type="ECO:0000256" key="2">
    <source>
        <dbReference type="SAM" id="SignalP"/>
    </source>
</evidence>
<dbReference type="Pfam" id="PF13778">
    <property type="entry name" value="DUF4174"/>
    <property type="match status" value="1"/>
</dbReference>
<feature type="signal peptide" evidence="2">
    <location>
        <begin position="1"/>
        <end position="23"/>
    </location>
</feature>
<dbReference type="Proteomes" id="UP000078272">
    <property type="component" value="Unassembled WGS sequence"/>
</dbReference>
<dbReference type="AlphaFoldDB" id="A0A175RAK2"/>
<dbReference type="PATRIC" id="fig|401562.3.peg.557"/>
<protein>
    <recommendedName>
        <fullName evidence="3">DUF4174 domain-containing protein</fullName>
    </recommendedName>
</protein>
<evidence type="ECO:0000256" key="1">
    <source>
        <dbReference type="ARBA" id="ARBA00022729"/>
    </source>
</evidence>
<feature type="domain" description="DUF4174" evidence="3">
    <location>
        <begin position="25"/>
        <end position="140"/>
    </location>
</feature>
<dbReference type="OrthoDB" id="7362103at2"/>
<accession>A0A175RAK2</accession>
<keyword evidence="1 2" id="KW-0732">Signal</keyword>
<evidence type="ECO:0000259" key="3">
    <source>
        <dbReference type="Pfam" id="PF13778"/>
    </source>
</evidence>
<proteinExistence type="predicted"/>
<gene>
    <name evidence="4" type="ORF">NS226_06350</name>
</gene>
<comment type="caution">
    <text evidence="4">The sequence shown here is derived from an EMBL/GenBank/DDBJ whole genome shotgun (WGS) entry which is preliminary data.</text>
</comment>
<sequence length="142" mass="15706">MKWTLVMASISLMAGLSAASAQSDLDALRWKNRILILFAPETNDPALTQQKQRLLSDREALSERDLVVLSVAGERVEALYGDPKAQHSAAALRRHFGFGAKPDFEAILIGKDGGVKWRSDAPFEPKAMNTVIDAMPMRRSQR</sequence>
<evidence type="ECO:0000313" key="4">
    <source>
        <dbReference type="EMBL" id="KTQ96741.1"/>
    </source>
</evidence>
<dbReference type="RefSeq" id="WP_058634269.1">
    <property type="nucleotide sequence ID" value="NZ_LDPZ01000013.1"/>
</dbReference>
<dbReference type="EMBL" id="LDPZ01000013">
    <property type="protein sequence ID" value="KTQ96741.1"/>
    <property type="molecule type" value="Genomic_DNA"/>
</dbReference>
<name>A0A175RAK2_9HYPH</name>
<reference evidence="4 5" key="1">
    <citation type="journal article" date="2016" name="Front. Microbiol.">
        <title>Genomic Resource of Rice Seed Associated Bacteria.</title>
        <authorList>
            <person name="Midha S."/>
            <person name="Bansal K."/>
            <person name="Sharma S."/>
            <person name="Kumar N."/>
            <person name="Patil P.P."/>
            <person name="Chaudhry V."/>
            <person name="Patil P.B."/>
        </authorList>
    </citation>
    <scope>NUCLEOTIDE SEQUENCE [LARGE SCALE GENOMIC DNA]</scope>
    <source>
        <strain evidence="4 5">NS226</strain>
    </source>
</reference>
<feature type="chain" id="PRO_5008041797" description="DUF4174 domain-containing protein" evidence="2">
    <location>
        <begin position="24"/>
        <end position="142"/>
    </location>
</feature>
<dbReference type="InterPro" id="IPR025232">
    <property type="entry name" value="DUF4174"/>
</dbReference>